<feature type="transmembrane region" description="Helical" evidence="18">
    <location>
        <begin position="259"/>
        <end position="277"/>
    </location>
</feature>
<dbReference type="Pfam" id="PF01098">
    <property type="entry name" value="FTSW_RODA_SPOVE"/>
    <property type="match status" value="1"/>
</dbReference>
<feature type="transmembrane region" description="Helical" evidence="18">
    <location>
        <begin position="297"/>
        <end position="324"/>
    </location>
</feature>
<evidence type="ECO:0000256" key="14">
    <source>
        <dbReference type="ARBA" id="ARBA00032370"/>
    </source>
</evidence>
<dbReference type="GO" id="GO:0009252">
    <property type="term" value="P:peptidoglycan biosynthetic process"/>
    <property type="evidence" value="ECO:0007669"/>
    <property type="project" value="UniProtKB-KW"/>
</dbReference>
<comment type="subcellular location">
    <subcellularLocation>
        <location evidence="1">Cell membrane</location>
        <topology evidence="1">Multi-pass membrane protein</topology>
    </subcellularLocation>
</comment>
<evidence type="ECO:0000256" key="18">
    <source>
        <dbReference type="SAM" id="Phobius"/>
    </source>
</evidence>
<dbReference type="GO" id="GO:0008955">
    <property type="term" value="F:peptidoglycan glycosyltransferase activity"/>
    <property type="evidence" value="ECO:0007669"/>
    <property type="project" value="UniProtKB-EC"/>
</dbReference>
<keyword evidence="4" id="KW-0132">Cell division</keyword>
<keyword evidence="11 18" id="KW-0472">Membrane</keyword>
<keyword evidence="12" id="KW-0131">Cell cycle</keyword>
<dbReference type="InterPro" id="IPR001182">
    <property type="entry name" value="FtsW/RodA"/>
</dbReference>
<comment type="catalytic activity">
    <reaction evidence="16">
        <text>[GlcNAc-(1-&gt;4)-Mur2Ac(oyl-L-Ala-gamma-D-Glu-L-Lys-D-Ala-D-Ala)](n)-di-trans,octa-cis-undecaprenyl diphosphate + beta-D-GlcNAc-(1-&gt;4)-Mur2Ac(oyl-L-Ala-gamma-D-Glu-L-Lys-D-Ala-D-Ala)-di-trans,octa-cis-undecaprenyl diphosphate = [GlcNAc-(1-&gt;4)-Mur2Ac(oyl-L-Ala-gamma-D-Glu-L-Lys-D-Ala-D-Ala)](n+1)-di-trans,octa-cis-undecaprenyl diphosphate + di-trans,octa-cis-undecaprenyl diphosphate + H(+)</text>
        <dbReference type="Rhea" id="RHEA:23708"/>
        <dbReference type="Rhea" id="RHEA-COMP:9602"/>
        <dbReference type="Rhea" id="RHEA-COMP:9603"/>
        <dbReference type="ChEBI" id="CHEBI:15378"/>
        <dbReference type="ChEBI" id="CHEBI:58405"/>
        <dbReference type="ChEBI" id="CHEBI:60033"/>
        <dbReference type="ChEBI" id="CHEBI:78435"/>
        <dbReference type="EC" id="2.4.99.28"/>
    </reaction>
</comment>
<evidence type="ECO:0000256" key="15">
    <source>
        <dbReference type="ARBA" id="ARBA00044770"/>
    </source>
</evidence>
<dbReference type="AlphaFoldDB" id="A0A6J6P8B8"/>
<keyword evidence="10 18" id="KW-1133">Transmembrane helix</keyword>
<feature type="transmembrane region" description="Helical" evidence="18">
    <location>
        <begin position="107"/>
        <end position="127"/>
    </location>
</feature>
<dbReference type="PROSITE" id="PS00428">
    <property type="entry name" value="FTSW_RODA_SPOVE"/>
    <property type="match status" value="1"/>
</dbReference>
<feature type="transmembrane region" description="Helical" evidence="18">
    <location>
        <begin position="180"/>
        <end position="213"/>
    </location>
</feature>
<feature type="transmembrane region" description="Helical" evidence="18">
    <location>
        <begin position="83"/>
        <end position="101"/>
    </location>
</feature>
<keyword evidence="8" id="KW-0133">Cell shape</keyword>
<dbReference type="EC" id="2.4.99.28" evidence="15"/>
<feature type="region of interest" description="Disordered" evidence="17">
    <location>
        <begin position="1"/>
        <end position="36"/>
    </location>
</feature>
<gene>
    <name evidence="19" type="ORF">UFOPK2366_00853</name>
</gene>
<keyword evidence="9" id="KW-0573">Peptidoglycan synthesis</keyword>
<sequence>MSASSTVVGDRRRQALERMSAQRQRPDRRSNRKPMGPPSTSFYVIAFVVTGLTLLGLVMVFSASAITSFHRGNSPWRLFNRQLLWAVFGGMAMVVAAKVPYYKWRRYTGALLAVTLALMFLPFVPGLGRSVNESRAWVFIGPVGFQPSEFLKVGVLVYGAHVLARGRNDMSKFWTTVKPLALAGGSGVVLCALQGDLGSAIVLAAMVFAVVFIAGSPVVPMAICGVGATAMIGFIAFSSTRRFNRFTAFLDITAHKDHLSYQVYQAMIGMATGGVSGTGVGSGPSKWGYLPLAHSDFIFAVIGEEIGLVGVVAVIGGFLLLTYFGIQVAINAQDRFGALLAGGVVAWLAIQAVINIGGVSGAMPVTGLTLPFVSAGGSSLLSCMVGAGLLLNVSRHAR</sequence>
<feature type="transmembrane region" description="Helical" evidence="18">
    <location>
        <begin position="219"/>
        <end position="238"/>
    </location>
</feature>
<evidence type="ECO:0000256" key="12">
    <source>
        <dbReference type="ARBA" id="ARBA00023306"/>
    </source>
</evidence>
<evidence type="ECO:0000256" key="8">
    <source>
        <dbReference type="ARBA" id="ARBA00022960"/>
    </source>
</evidence>
<organism evidence="19">
    <name type="scientific">freshwater metagenome</name>
    <dbReference type="NCBI Taxonomy" id="449393"/>
    <lineage>
        <taxon>unclassified sequences</taxon>
        <taxon>metagenomes</taxon>
        <taxon>ecological metagenomes</taxon>
    </lineage>
</organism>
<dbReference type="EMBL" id="CAEZXM010000140">
    <property type="protein sequence ID" value="CAB4692808.1"/>
    <property type="molecule type" value="Genomic_DNA"/>
</dbReference>
<comment type="pathway">
    <text evidence="2">Cell wall biogenesis; peptidoglycan biosynthesis.</text>
</comment>
<keyword evidence="3" id="KW-1003">Cell membrane</keyword>
<keyword evidence="13" id="KW-0961">Cell wall biogenesis/degradation</keyword>
<dbReference type="GO" id="GO:0032153">
    <property type="term" value="C:cell division site"/>
    <property type="evidence" value="ECO:0007669"/>
    <property type="project" value="TreeGrafter"/>
</dbReference>
<evidence type="ECO:0000256" key="4">
    <source>
        <dbReference type="ARBA" id="ARBA00022618"/>
    </source>
</evidence>
<evidence type="ECO:0000256" key="2">
    <source>
        <dbReference type="ARBA" id="ARBA00004752"/>
    </source>
</evidence>
<evidence type="ECO:0000256" key="9">
    <source>
        <dbReference type="ARBA" id="ARBA00022984"/>
    </source>
</evidence>
<evidence type="ECO:0000256" key="7">
    <source>
        <dbReference type="ARBA" id="ARBA00022692"/>
    </source>
</evidence>
<dbReference type="PANTHER" id="PTHR30474:SF2">
    <property type="entry name" value="PEPTIDOGLYCAN GLYCOSYLTRANSFERASE FTSW-RELATED"/>
    <property type="match status" value="1"/>
</dbReference>
<feature type="transmembrane region" description="Helical" evidence="18">
    <location>
        <begin position="42"/>
        <end position="62"/>
    </location>
</feature>
<dbReference type="GO" id="GO:0051301">
    <property type="term" value="P:cell division"/>
    <property type="evidence" value="ECO:0007669"/>
    <property type="project" value="UniProtKB-KW"/>
</dbReference>
<proteinExistence type="predicted"/>
<protein>
    <recommendedName>
        <fullName evidence="15">peptidoglycan glycosyltransferase</fullName>
        <ecNumber evidence="15">2.4.99.28</ecNumber>
    </recommendedName>
    <alternativeName>
        <fullName evidence="14">Peptidoglycan polymerase</fullName>
    </alternativeName>
</protein>
<keyword evidence="7 18" id="KW-0812">Transmembrane</keyword>
<dbReference type="NCBIfam" id="TIGR02614">
    <property type="entry name" value="ftsW"/>
    <property type="match status" value="1"/>
</dbReference>
<dbReference type="InterPro" id="IPR013437">
    <property type="entry name" value="FtsW"/>
</dbReference>
<evidence type="ECO:0000256" key="6">
    <source>
        <dbReference type="ARBA" id="ARBA00022679"/>
    </source>
</evidence>
<dbReference type="GO" id="GO:0015648">
    <property type="term" value="F:lipid-linked peptidoglycan transporter activity"/>
    <property type="evidence" value="ECO:0007669"/>
    <property type="project" value="TreeGrafter"/>
</dbReference>
<keyword evidence="6" id="KW-0808">Transferase</keyword>
<evidence type="ECO:0000256" key="10">
    <source>
        <dbReference type="ARBA" id="ARBA00022989"/>
    </source>
</evidence>
<feature type="transmembrane region" description="Helical" evidence="18">
    <location>
        <begin position="336"/>
        <end position="356"/>
    </location>
</feature>
<evidence type="ECO:0000313" key="19">
    <source>
        <dbReference type="EMBL" id="CAB4692808.1"/>
    </source>
</evidence>
<keyword evidence="5" id="KW-0328">Glycosyltransferase</keyword>
<evidence type="ECO:0000256" key="11">
    <source>
        <dbReference type="ARBA" id="ARBA00023136"/>
    </source>
</evidence>
<feature type="transmembrane region" description="Helical" evidence="18">
    <location>
        <begin position="368"/>
        <end position="391"/>
    </location>
</feature>
<evidence type="ECO:0000256" key="13">
    <source>
        <dbReference type="ARBA" id="ARBA00023316"/>
    </source>
</evidence>
<dbReference type="InterPro" id="IPR018365">
    <property type="entry name" value="Cell_cycle_FtsW-rel_CS"/>
</dbReference>
<dbReference type="GO" id="GO:0008360">
    <property type="term" value="P:regulation of cell shape"/>
    <property type="evidence" value="ECO:0007669"/>
    <property type="project" value="UniProtKB-KW"/>
</dbReference>
<evidence type="ECO:0000256" key="1">
    <source>
        <dbReference type="ARBA" id="ARBA00004651"/>
    </source>
</evidence>
<reference evidence="19" key="1">
    <citation type="submission" date="2020-05" db="EMBL/GenBank/DDBJ databases">
        <authorList>
            <person name="Chiriac C."/>
            <person name="Salcher M."/>
            <person name="Ghai R."/>
            <person name="Kavagutti S V."/>
        </authorList>
    </citation>
    <scope>NUCLEOTIDE SEQUENCE</scope>
</reference>
<name>A0A6J6P8B8_9ZZZZ</name>
<evidence type="ECO:0000256" key="3">
    <source>
        <dbReference type="ARBA" id="ARBA00022475"/>
    </source>
</evidence>
<dbReference type="GO" id="GO:0005886">
    <property type="term" value="C:plasma membrane"/>
    <property type="evidence" value="ECO:0007669"/>
    <property type="project" value="UniProtKB-SubCell"/>
</dbReference>
<evidence type="ECO:0000256" key="16">
    <source>
        <dbReference type="ARBA" id="ARBA00049902"/>
    </source>
</evidence>
<dbReference type="GO" id="GO:0071555">
    <property type="term" value="P:cell wall organization"/>
    <property type="evidence" value="ECO:0007669"/>
    <property type="project" value="UniProtKB-KW"/>
</dbReference>
<evidence type="ECO:0000256" key="17">
    <source>
        <dbReference type="SAM" id="MobiDB-lite"/>
    </source>
</evidence>
<evidence type="ECO:0000256" key="5">
    <source>
        <dbReference type="ARBA" id="ARBA00022676"/>
    </source>
</evidence>
<accession>A0A6J6P8B8</accession>
<dbReference type="PANTHER" id="PTHR30474">
    <property type="entry name" value="CELL CYCLE PROTEIN"/>
    <property type="match status" value="1"/>
</dbReference>